<dbReference type="GO" id="GO:0005634">
    <property type="term" value="C:nucleus"/>
    <property type="evidence" value="ECO:0007669"/>
    <property type="project" value="UniProtKB-SubCell"/>
</dbReference>
<proteinExistence type="predicted"/>
<dbReference type="GO" id="GO:0006397">
    <property type="term" value="P:mRNA processing"/>
    <property type="evidence" value="ECO:0007669"/>
    <property type="project" value="UniProtKB-KW"/>
</dbReference>
<dbReference type="PANTHER" id="PTHR15597:SF45">
    <property type="entry name" value="RNA BINDING PROTEIN FOX-1 HOMOLOG 1"/>
    <property type="match status" value="1"/>
</dbReference>
<dbReference type="AlphaFoldDB" id="A0A9V1GKS7"/>
<feature type="compositionally biased region" description="Basic and acidic residues" evidence="13">
    <location>
        <begin position="10"/>
        <end position="37"/>
    </location>
</feature>
<feature type="region of interest" description="Disordered" evidence="13">
    <location>
        <begin position="143"/>
        <end position="162"/>
    </location>
</feature>
<feature type="compositionally biased region" description="Polar residues" evidence="13">
    <location>
        <begin position="78"/>
        <end position="96"/>
    </location>
</feature>
<dbReference type="Pfam" id="PF00076">
    <property type="entry name" value="RRM_1"/>
    <property type="match status" value="1"/>
</dbReference>
<dbReference type="Proteomes" id="UP001165780">
    <property type="component" value="Unplaced"/>
</dbReference>
<evidence type="ECO:0000256" key="8">
    <source>
        <dbReference type="ARBA" id="ARBA00049705"/>
    </source>
</evidence>
<feature type="region of interest" description="Disordered" evidence="13">
    <location>
        <begin position="172"/>
        <end position="267"/>
    </location>
</feature>
<dbReference type="InterPro" id="IPR034237">
    <property type="entry name" value="FOX1_RRM"/>
</dbReference>
<keyword evidence="6" id="KW-0508">mRNA splicing</keyword>
<evidence type="ECO:0000256" key="4">
    <source>
        <dbReference type="ARBA" id="ARBA00022664"/>
    </source>
</evidence>
<keyword evidence="4" id="KW-0507">mRNA processing</keyword>
<dbReference type="GO" id="GO:0000381">
    <property type="term" value="P:regulation of alternative mRNA splicing, via spliceosome"/>
    <property type="evidence" value="ECO:0007669"/>
    <property type="project" value="InterPro"/>
</dbReference>
<keyword evidence="7" id="KW-0539">Nucleus</keyword>
<dbReference type="GO" id="GO:0003729">
    <property type="term" value="F:mRNA binding"/>
    <property type="evidence" value="ECO:0007669"/>
    <property type="project" value="TreeGrafter"/>
</dbReference>
<organism evidence="15 16">
    <name type="scientific">Panthera pardus</name>
    <name type="common">Leopard</name>
    <name type="synonym">Felis pardus</name>
    <dbReference type="NCBI Taxonomy" id="9691"/>
    <lineage>
        <taxon>Eukaryota</taxon>
        <taxon>Metazoa</taxon>
        <taxon>Chordata</taxon>
        <taxon>Craniata</taxon>
        <taxon>Vertebrata</taxon>
        <taxon>Euteleostomi</taxon>
        <taxon>Mammalia</taxon>
        <taxon>Eutheria</taxon>
        <taxon>Laurasiatheria</taxon>
        <taxon>Carnivora</taxon>
        <taxon>Feliformia</taxon>
        <taxon>Felidae</taxon>
        <taxon>Pantherinae</taxon>
        <taxon>Panthera</taxon>
    </lineage>
</organism>
<gene>
    <name evidence="16" type="primary">RBFOX1</name>
</gene>
<evidence type="ECO:0000256" key="11">
    <source>
        <dbReference type="ARBA" id="ARBA00049797"/>
    </source>
</evidence>
<dbReference type="SMART" id="SM00360">
    <property type="entry name" value="RRM"/>
    <property type="match status" value="1"/>
</dbReference>
<evidence type="ECO:0000256" key="5">
    <source>
        <dbReference type="ARBA" id="ARBA00022884"/>
    </source>
</evidence>
<dbReference type="SUPFAM" id="SSF54928">
    <property type="entry name" value="RNA-binding domain, RBD"/>
    <property type="match status" value="1"/>
</dbReference>
<name>A0A9V1GKS7_PANPR</name>
<dbReference type="GeneID" id="109278457"/>
<evidence type="ECO:0000256" key="6">
    <source>
        <dbReference type="ARBA" id="ARBA00023187"/>
    </source>
</evidence>
<dbReference type="CTD" id="54715"/>
<keyword evidence="15" id="KW-1185">Reference proteome</keyword>
<keyword evidence="3" id="KW-0963">Cytoplasm</keyword>
<dbReference type="InterPro" id="IPR025670">
    <property type="entry name" value="Fox-1_C_dom"/>
</dbReference>
<dbReference type="InterPro" id="IPR012677">
    <property type="entry name" value="Nucleotide-bd_a/b_plait_sf"/>
</dbReference>
<feature type="compositionally biased region" description="Low complexity" evidence="13">
    <location>
        <begin position="231"/>
        <end position="242"/>
    </location>
</feature>
<dbReference type="PANTHER" id="PTHR15597">
    <property type="entry name" value="ATAXIN 2-BINDING PROTEIN 1-RELATED"/>
    <property type="match status" value="1"/>
</dbReference>
<evidence type="ECO:0000256" key="9">
    <source>
        <dbReference type="ARBA" id="ARBA00049759"/>
    </source>
</evidence>
<evidence type="ECO:0000313" key="15">
    <source>
        <dbReference type="Proteomes" id="UP001165780"/>
    </source>
</evidence>
<evidence type="ECO:0000256" key="7">
    <source>
        <dbReference type="ARBA" id="ARBA00023242"/>
    </source>
</evidence>
<feature type="compositionally biased region" description="Polar residues" evidence="13">
    <location>
        <begin position="213"/>
        <end position="230"/>
    </location>
</feature>
<feature type="region of interest" description="Disordered" evidence="13">
    <location>
        <begin position="1"/>
        <end position="119"/>
    </location>
</feature>
<dbReference type="Gene3D" id="3.30.70.330">
    <property type="match status" value="1"/>
</dbReference>
<sequence>MASPSGSPEDSGKLRGRDGWQRREEEDAPPEEKRLKLGLEGGSAAQEEGEDAPRLGREETGTQTGGEGRGDYKCENSALLSSARNSPQDSVSTSLAASKAEETAQRTHASGTYSFLDRAQHSDIKADCNTCVEIEDRKASRQQMNCEREQLRGNQEAAAAPDTMAQPYASAQFAPPQNGIPAEYTAPHPHPAPEYTGQTTVPEHTLNLYPPAQTHSEQSAADTSAQTVSGTATQTDDAAPTDGQPQTQPSENSENKSQPKRLHVSNIPFRFRDPDLRQMFGQFGKILDVEIIFNERGSKGFGFVTFENSADADRAREKLHGTVVEGRKIEVNNATARVMTNKKTVNPYTNGWKLNPVVGAVYSPEFYAGTVLLCQANQEGSSMYSAPSSLVYTSAMPGFPYPAATAAAAYRGAHLRGRGRTVYNTFRAAAPPPPIPAYGGVVYQEPVYGNKLLQGGYAAYRYAQPTPATAAAYSDRNQFVFVAADEISCNTSAVTDEFMLPTPTTTHLLQPPPTALVPCPKVPAPAQTSEELSCTLPDLCCQAAENLTASPPLLQFMFKVIVAQERK</sequence>
<comment type="subunit">
    <text evidence="8">Binds to the C-terminus of ATXN2.</text>
</comment>
<comment type="subcellular location">
    <subcellularLocation>
        <location evidence="2">Cytoplasm</location>
    </subcellularLocation>
    <subcellularLocation>
        <location evidence="1">Nucleus</location>
    </subcellularLocation>
</comment>
<dbReference type="InterPro" id="IPR035979">
    <property type="entry name" value="RBD_domain_sf"/>
</dbReference>
<keyword evidence="5 12" id="KW-0694">RNA-binding</keyword>
<dbReference type="GO" id="GO:0008380">
    <property type="term" value="P:RNA splicing"/>
    <property type="evidence" value="ECO:0007669"/>
    <property type="project" value="UniProtKB-KW"/>
</dbReference>
<dbReference type="GO" id="GO:0005737">
    <property type="term" value="C:cytoplasm"/>
    <property type="evidence" value="ECO:0007669"/>
    <property type="project" value="UniProtKB-SubCell"/>
</dbReference>
<evidence type="ECO:0000259" key="14">
    <source>
        <dbReference type="PROSITE" id="PS50102"/>
    </source>
</evidence>
<feature type="domain" description="RRM" evidence="14">
    <location>
        <begin position="260"/>
        <end position="336"/>
    </location>
</feature>
<dbReference type="FunFam" id="3.30.70.330:FF:000375">
    <property type="entry name" value="RNA binding fox-1 homolog 1"/>
    <property type="match status" value="1"/>
</dbReference>
<dbReference type="Pfam" id="PF12414">
    <property type="entry name" value="Fox-1_C"/>
    <property type="match status" value="1"/>
</dbReference>
<dbReference type="GO" id="GO:0007399">
    <property type="term" value="P:nervous system development"/>
    <property type="evidence" value="ECO:0007669"/>
    <property type="project" value="InterPro"/>
</dbReference>
<reference evidence="16" key="1">
    <citation type="submission" date="2025-08" db="UniProtKB">
        <authorList>
            <consortium name="RefSeq"/>
        </authorList>
    </citation>
    <scope>IDENTIFICATION</scope>
    <source>
        <tissue evidence="16">Whole blood</tissue>
    </source>
</reference>
<evidence type="ECO:0000256" key="3">
    <source>
        <dbReference type="ARBA" id="ARBA00022490"/>
    </source>
</evidence>
<dbReference type="RefSeq" id="XP_019324354.1">
    <property type="nucleotide sequence ID" value="XM_019468809.2"/>
</dbReference>
<evidence type="ECO:0000313" key="16">
    <source>
        <dbReference type="RefSeq" id="XP_019324354.1"/>
    </source>
</evidence>
<evidence type="ECO:0000256" key="13">
    <source>
        <dbReference type="SAM" id="MobiDB-lite"/>
    </source>
</evidence>
<accession>A0A9V1GKS7</accession>
<evidence type="ECO:0000256" key="2">
    <source>
        <dbReference type="ARBA" id="ARBA00004496"/>
    </source>
</evidence>
<feature type="compositionally biased region" description="Polar residues" evidence="13">
    <location>
        <begin position="243"/>
        <end position="256"/>
    </location>
</feature>
<feature type="compositionally biased region" description="Basic and acidic residues" evidence="13">
    <location>
        <begin position="51"/>
        <end position="60"/>
    </location>
</feature>
<protein>
    <recommendedName>
        <fullName evidence="9">RNA binding protein fox-1 homolog 1</fullName>
    </recommendedName>
    <alternativeName>
        <fullName evidence="10">Ataxin-2-binding protein 1</fullName>
    </alternativeName>
    <alternativeName>
        <fullName evidence="11">Fox-1 homolog A</fullName>
    </alternativeName>
</protein>
<dbReference type="InterPro" id="IPR047131">
    <property type="entry name" value="RBFOX1-like"/>
</dbReference>
<dbReference type="InterPro" id="IPR000504">
    <property type="entry name" value="RRM_dom"/>
</dbReference>
<evidence type="ECO:0000256" key="10">
    <source>
        <dbReference type="ARBA" id="ARBA00049788"/>
    </source>
</evidence>
<evidence type="ECO:0000256" key="12">
    <source>
        <dbReference type="PROSITE-ProRule" id="PRU00176"/>
    </source>
</evidence>
<dbReference type="CDD" id="cd12407">
    <property type="entry name" value="RRM_FOX1_like"/>
    <property type="match status" value="1"/>
</dbReference>
<dbReference type="PROSITE" id="PS50102">
    <property type="entry name" value="RRM"/>
    <property type="match status" value="1"/>
</dbReference>
<evidence type="ECO:0000256" key="1">
    <source>
        <dbReference type="ARBA" id="ARBA00004123"/>
    </source>
</evidence>